<dbReference type="GO" id="GO:0008483">
    <property type="term" value="F:transaminase activity"/>
    <property type="evidence" value="ECO:0007669"/>
    <property type="project" value="UniProtKB-KW"/>
</dbReference>
<dbReference type="AlphaFoldDB" id="A0A9J7BLS8"/>
<protein>
    <submittedName>
        <fullName evidence="7">Aspartate aminotransferase family protein</fullName>
    </submittedName>
</protein>
<dbReference type="Pfam" id="PF00202">
    <property type="entry name" value="Aminotran_3"/>
    <property type="match status" value="1"/>
</dbReference>
<dbReference type="SUPFAM" id="SSF53383">
    <property type="entry name" value="PLP-dependent transferases"/>
    <property type="match status" value="1"/>
</dbReference>
<dbReference type="RefSeq" id="WP_260793070.1">
    <property type="nucleotide sequence ID" value="NZ_CP093313.1"/>
</dbReference>
<dbReference type="PANTHER" id="PTHR43094">
    <property type="entry name" value="AMINOTRANSFERASE"/>
    <property type="match status" value="1"/>
</dbReference>
<dbReference type="InterPro" id="IPR015424">
    <property type="entry name" value="PyrdxlP-dep_Trfase"/>
</dbReference>
<dbReference type="EMBL" id="CP093313">
    <property type="protein sequence ID" value="UWZ83704.1"/>
    <property type="molecule type" value="Genomic_DNA"/>
</dbReference>
<name>A0A9J7BLS8_9BACT</name>
<dbReference type="Proteomes" id="UP001059380">
    <property type="component" value="Chromosome"/>
</dbReference>
<keyword evidence="8" id="KW-1185">Reference proteome</keyword>
<gene>
    <name evidence="7" type="ORF">MOP44_24445</name>
</gene>
<dbReference type="CDD" id="cd00610">
    <property type="entry name" value="OAT_like"/>
    <property type="match status" value="1"/>
</dbReference>
<comment type="cofactor">
    <cofactor evidence="1">
        <name>pyridoxal 5'-phosphate</name>
        <dbReference type="ChEBI" id="CHEBI:597326"/>
    </cofactor>
</comment>
<evidence type="ECO:0000256" key="2">
    <source>
        <dbReference type="ARBA" id="ARBA00008954"/>
    </source>
</evidence>
<keyword evidence="4" id="KW-0808">Transferase</keyword>
<comment type="similarity">
    <text evidence="2 6">Belongs to the class-III pyridoxal-phosphate-dependent aminotransferase family.</text>
</comment>
<dbReference type="Gene3D" id="3.90.1150.10">
    <property type="entry name" value="Aspartate Aminotransferase, domain 1"/>
    <property type="match status" value="1"/>
</dbReference>
<accession>A0A9J7BLS8</accession>
<keyword evidence="3 7" id="KW-0032">Aminotransferase</keyword>
<reference evidence="7" key="1">
    <citation type="submission" date="2021-04" db="EMBL/GenBank/DDBJ databases">
        <title>Phylogenetic analysis of Acidobacteriaceae.</title>
        <authorList>
            <person name="Qiu L."/>
            <person name="Zhang Q."/>
        </authorList>
    </citation>
    <scope>NUCLEOTIDE SEQUENCE</scope>
    <source>
        <strain evidence="7">DSM 25168</strain>
    </source>
</reference>
<dbReference type="PROSITE" id="PS00600">
    <property type="entry name" value="AA_TRANSFER_CLASS_3"/>
    <property type="match status" value="1"/>
</dbReference>
<organism evidence="7 8">
    <name type="scientific">Occallatibacter riparius</name>
    <dbReference type="NCBI Taxonomy" id="1002689"/>
    <lineage>
        <taxon>Bacteria</taxon>
        <taxon>Pseudomonadati</taxon>
        <taxon>Acidobacteriota</taxon>
        <taxon>Terriglobia</taxon>
        <taxon>Terriglobales</taxon>
        <taxon>Acidobacteriaceae</taxon>
        <taxon>Occallatibacter</taxon>
    </lineage>
</organism>
<keyword evidence="5 6" id="KW-0663">Pyridoxal phosphate</keyword>
<dbReference type="PIRSF" id="PIRSF000521">
    <property type="entry name" value="Transaminase_4ab_Lys_Orn"/>
    <property type="match status" value="1"/>
</dbReference>
<evidence type="ECO:0000256" key="6">
    <source>
        <dbReference type="RuleBase" id="RU003560"/>
    </source>
</evidence>
<dbReference type="KEGG" id="orp:MOP44_24445"/>
<dbReference type="PANTHER" id="PTHR43094:SF1">
    <property type="entry name" value="AMINOTRANSFERASE CLASS-III"/>
    <property type="match status" value="1"/>
</dbReference>
<evidence type="ECO:0000256" key="4">
    <source>
        <dbReference type="ARBA" id="ARBA00022679"/>
    </source>
</evidence>
<evidence type="ECO:0000313" key="7">
    <source>
        <dbReference type="EMBL" id="UWZ83704.1"/>
    </source>
</evidence>
<sequence>MLPSELVTADRKYQIHSLHHPVDEQDALIFTSGHGIRIRDTDNREYIDGLSGLWNVNIGHGRVDMADAVAEQMKTLAYFSGYAGSSTIPSIQLAERLIALAPGMAAIFFTSGGAESNESAFKTARYHWRALGKPGKTKIISRIHGYHGVTLQAMSATGISAYWKMFEPRVPGFLHIPTCYPYRFQAANPSETPGQAAAAELEKAILREGPETVAAFIGEPIHGAGGVIYPTEDYWQQIRAICDRYEVLLIADEIITGFGRTGRWFGLEHWNVTPDILSFAKGVSSGYLPLGGIMITQAIRDVLDSVEPANRWMHGFTNSGHPACCAAALRNIQIIEEENLVDNSRKMGDLLFHALQQTFSDHPNVGDIRGGKGLLAALEFVEDRGTKKNFVIEKDFGNRLRREMRSRGVITRTRSAAGEHPAPGDQVLFAPPLVIQESDIHELVAVTKDAIETVLAS</sequence>
<dbReference type="GO" id="GO:0030170">
    <property type="term" value="F:pyridoxal phosphate binding"/>
    <property type="evidence" value="ECO:0007669"/>
    <property type="project" value="InterPro"/>
</dbReference>
<proteinExistence type="inferred from homology"/>
<dbReference type="InterPro" id="IPR015422">
    <property type="entry name" value="PyrdxlP-dep_Trfase_small"/>
</dbReference>
<evidence type="ECO:0000313" key="8">
    <source>
        <dbReference type="Proteomes" id="UP001059380"/>
    </source>
</evidence>
<evidence type="ECO:0000256" key="5">
    <source>
        <dbReference type="ARBA" id="ARBA00022898"/>
    </source>
</evidence>
<dbReference type="FunFam" id="3.40.640.10:FF:000014">
    <property type="entry name" value="Adenosylmethionine-8-amino-7-oxononanoate aminotransferase, probable"/>
    <property type="match status" value="1"/>
</dbReference>
<evidence type="ECO:0000256" key="1">
    <source>
        <dbReference type="ARBA" id="ARBA00001933"/>
    </source>
</evidence>
<evidence type="ECO:0000256" key="3">
    <source>
        <dbReference type="ARBA" id="ARBA00022576"/>
    </source>
</evidence>
<dbReference type="InterPro" id="IPR005814">
    <property type="entry name" value="Aminotrans_3"/>
</dbReference>
<dbReference type="InterPro" id="IPR015421">
    <property type="entry name" value="PyrdxlP-dep_Trfase_major"/>
</dbReference>
<dbReference type="InterPro" id="IPR049704">
    <property type="entry name" value="Aminotrans_3_PPA_site"/>
</dbReference>
<dbReference type="Gene3D" id="3.40.640.10">
    <property type="entry name" value="Type I PLP-dependent aspartate aminotransferase-like (Major domain)"/>
    <property type="match status" value="1"/>
</dbReference>